<dbReference type="InterPro" id="IPR054156">
    <property type="entry name" value="YxaF_TetR_C"/>
</dbReference>
<dbReference type="SUPFAM" id="SSF46689">
    <property type="entry name" value="Homeodomain-like"/>
    <property type="match status" value="1"/>
</dbReference>
<organism evidence="6 7">
    <name type="scientific">Williamsia maris</name>
    <dbReference type="NCBI Taxonomy" id="72806"/>
    <lineage>
        <taxon>Bacteria</taxon>
        <taxon>Bacillati</taxon>
        <taxon>Actinomycetota</taxon>
        <taxon>Actinomycetes</taxon>
        <taxon>Mycobacteriales</taxon>
        <taxon>Nocardiaceae</taxon>
        <taxon>Williamsia</taxon>
    </lineage>
</organism>
<dbReference type="InterPro" id="IPR009057">
    <property type="entry name" value="Homeodomain-like_sf"/>
</dbReference>
<dbReference type="SUPFAM" id="SSF48498">
    <property type="entry name" value="Tetracyclin repressor-like, C-terminal domain"/>
    <property type="match status" value="1"/>
</dbReference>
<evidence type="ECO:0000256" key="2">
    <source>
        <dbReference type="ARBA" id="ARBA00023125"/>
    </source>
</evidence>
<evidence type="ECO:0000313" key="7">
    <source>
        <dbReference type="Proteomes" id="UP001206895"/>
    </source>
</evidence>
<dbReference type="PANTHER" id="PTHR47506:SF3">
    <property type="entry name" value="HTH-TYPE TRANSCRIPTIONAL REGULATOR LMRA"/>
    <property type="match status" value="1"/>
</dbReference>
<keyword evidence="7" id="KW-1185">Reference proteome</keyword>
<accession>A0ABT1H9P0</accession>
<reference evidence="6 7" key="1">
    <citation type="submission" date="2022-06" db="EMBL/GenBank/DDBJ databases">
        <title>Genomic Encyclopedia of Archaeal and Bacterial Type Strains, Phase II (KMG-II): from individual species to whole genera.</title>
        <authorList>
            <person name="Goeker M."/>
        </authorList>
    </citation>
    <scope>NUCLEOTIDE SEQUENCE [LARGE SCALE GENOMIC DNA]</scope>
    <source>
        <strain evidence="6 7">DSM 44693</strain>
    </source>
</reference>
<dbReference type="RefSeq" id="WP_253659517.1">
    <property type="nucleotide sequence ID" value="NZ_BAAAJQ010000001.1"/>
</dbReference>
<evidence type="ECO:0000256" key="4">
    <source>
        <dbReference type="PROSITE-ProRule" id="PRU00335"/>
    </source>
</evidence>
<dbReference type="Pfam" id="PF21993">
    <property type="entry name" value="TetR_C_13_2"/>
    <property type="match status" value="1"/>
</dbReference>
<keyword evidence="2 4" id="KW-0238">DNA-binding</keyword>
<dbReference type="PROSITE" id="PS50977">
    <property type="entry name" value="HTH_TETR_2"/>
    <property type="match status" value="1"/>
</dbReference>
<evidence type="ECO:0000259" key="5">
    <source>
        <dbReference type="PROSITE" id="PS50977"/>
    </source>
</evidence>
<dbReference type="InterPro" id="IPR001647">
    <property type="entry name" value="HTH_TetR"/>
</dbReference>
<evidence type="ECO:0000256" key="3">
    <source>
        <dbReference type="ARBA" id="ARBA00023163"/>
    </source>
</evidence>
<dbReference type="Gene3D" id="1.10.357.10">
    <property type="entry name" value="Tetracycline Repressor, domain 2"/>
    <property type="match status" value="1"/>
</dbReference>
<dbReference type="EMBL" id="JAMTCJ010000001">
    <property type="protein sequence ID" value="MCP2174455.1"/>
    <property type="molecule type" value="Genomic_DNA"/>
</dbReference>
<feature type="domain" description="HTH tetR-type" evidence="5">
    <location>
        <begin position="3"/>
        <end position="63"/>
    </location>
</feature>
<dbReference type="Proteomes" id="UP001206895">
    <property type="component" value="Unassembled WGS sequence"/>
</dbReference>
<feature type="DNA-binding region" description="H-T-H motif" evidence="4">
    <location>
        <begin position="26"/>
        <end position="45"/>
    </location>
</feature>
<dbReference type="Pfam" id="PF00440">
    <property type="entry name" value="TetR_N"/>
    <property type="match status" value="1"/>
</dbReference>
<protein>
    <submittedName>
        <fullName evidence="6">Transcriptional regulator, TetR family</fullName>
    </submittedName>
</protein>
<keyword evidence="1" id="KW-0805">Transcription regulation</keyword>
<sequence length="204" mass="21242">MARSTRESILTATAELMRRQGYAAVSIKQIAAGSGAPIGSIYHHFPGGKTQIAREALVDSGAAYAVLIPTLMEGHDDLGEAIAHAFRAAAETMESTGFANMCPVSTVAGEVADSEESLRVAAAEVFESWVSGAAEHFARRGVDADAAREVAISVICALEGAFVMARTTRSTEPLLAAGAAVAHRHRGVRLTDGHAVAAPMVKSR</sequence>
<keyword evidence="3" id="KW-0804">Transcription</keyword>
<proteinExistence type="predicted"/>
<comment type="caution">
    <text evidence="6">The sequence shown here is derived from an EMBL/GenBank/DDBJ whole genome shotgun (WGS) entry which is preliminary data.</text>
</comment>
<evidence type="ECO:0000313" key="6">
    <source>
        <dbReference type="EMBL" id="MCP2174455.1"/>
    </source>
</evidence>
<dbReference type="InterPro" id="IPR036271">
    <property type="entry name" value="Tet_transcr_reg_TetR-rel_C_sf"/>
</dbReference>
<name>A0ABT1H9P0_9NOCA</name>
<gene>
    <name evidence="6" type="ORF">LX13_000262</name>
</gene>
<dbReference type="PANTHER" id="PTHR47506">
    <property type="entry name" value="TRANSCRIPTIONAL REGULATORY PROTEIN"/>
    <property type="match status" value="1"/>
</dbReference>
<evidence type="ECO:0000256" key="1">
    <source>
        <dbReference type="ARBA" id="ARBA00023015"/>
    </source>
</evidence>